<keyword evidence="3" id="KW-0862">Zinc</keyword>
<proteinExistence type="predicted"/>
<evidence type="ECO:0000256" key="2">
    <source>
        <dbReference type="ARBA" id="ARBA00022771"/>
    </source>
</evidence>
<dbReference type="Pfam" id="PF01753">
    <property type="entry name" value="zf-MYND"/>
    <property type="match status" value="1"/>
</dbReference>
<dbReference type="PROSITE" id="PS51257">
    <property type="entry name" value="PROKAR_LIPOPROTEIN"/>
    <property type="match status" value="1"/>
</dbReference>
<keyword evidence="2 4" id="KW-0863">Zinc-finger</keyword>
<name>A0AAD7NNN5_9AGAR</name>
<dbReference type="Proteomes" id="UP001215598">
    <property type="component" value="Unassembled WGS sequence"/>
</dbReference>
<dbReference type="PANTHER" id="PTHR28069:SF1">
    <property type="entry name" value="PROTEIN MSS51, MITOCHONDRIAL"/>
    <property type="match status" value="1"/>
</dbReference>
<evidence type="ECO:0000256" key="3">
    <source>
        <dbReference type="ARBA" id="ARBA00022833"/>
    </source>
</evidence>
<reference evidence="6" key="1">
    <citation type="submission" date="2023-03" db="EMBL/GenBank/DDBJ databases">
        <title>Massive genome expansion in bonnet fungi (Mycena s.s.) driven by repeated elements and novel gene families across ecological guilds.</title>
        <authorList>
            <consortium name="Lawrence Berkeley National Laboratory"/>
            <person name="Harder C.B."/>
            <person name="Miyauchi S."/>
            <person name="Viragh M."/>
            <person name="Kuo A."/>
            <person name="Thoen E."/>
            <person name="Andreopoulos B."/>
            <person name="Lu D."/>
            <person name="Skrede I."/>
            <person name="Drula E."/>
            <person name="Henrissat B."/>
            <person name="Morin E."/>
            <person name="Kohler A."/>
            <person name="Barry K."/>
            <person name="LaButti K."/>
            <person name="Morin E."/>
            <person name="Salamov A."/>
            <person name="Lipzen A."/>
            <person name="Mereny Z."/>
            <person name="Hegedus B."/>
            <person name="Baldrian P."/>
            <person name="Stursova M."/>
            <person name="Weitz H."/>
            <person name="Taylor A."/>
            <person name="Grigoriev I.V."/>
            <person name="Nagy L.G."/>
            <person name="Martin F."/>
            <person name="Kauserud H."/>
        </authorList>
    </citation>
    <scope>NUCLEOTIDE SEQUENCE</scope>
    <source>
        <strain evidence="6">CBHHK182m</strain>
    </source>
</reference>
<feature type="domain" description="MYND-type" evidence="5">
    <location>
        <begin position="20"/>
        <end position="58"/>
    </location>
</feature>
<dbReference type="InterPro" id="IPR046824">
    <property type="entry name" value="Mss51-like_C"/>
</dbReference>
<keyword evidence="1" id="KW-0479">Metal-binding</keyword>
<keyword evidence="7" id="KW-1185">Reference proteome</keyword>
<protein>
    <recommendedName>
        <fullName evidence="5">MYND-type domain-containing protein</fullName>
    </recommendedName>
</protein>
<dbReference type="GO" id="GO:0008270">
    <property type="term" value="F:zinc ion binding"/>
    <property type="evidence" value="ECO:0007669"/>
    <property type="project" value="UniProtKB-KW"/>
</dbReference>
<dbReference type="AlphaFoldDB" id="A0AAD7NNN5"/>
<evidence type="ECO:0000313" key="6">
    <source>
        <dbReference type="EMBL" id="KAJ7767820.1"/>
    </source>
</evidence>
<dbReference type="EMBL" id="JARKIB010000021">
    <property type="protein sequence ID" value="KAJ7767820.1"/>
    <property type="molecule type" value="Genomic_DNA"/>
</dbReference>
<organism evidence="6 7">
    <name type="scientific">Mycena metata</name>
    <dbReference type="NCBI Taxonomy" id="1033252"/>
    <lineage>
        <taxon>Eukaryota</taxon>
        <taxon>Fungi</taxon>
        <taxon>Dikarya</taxon>
        <taxon>Basidiomycota</taxon>
        <taxon>Agaricomycotina</taxon>
        <taxon>Agaricomycetes</taxon>
        <taxon>Agaricomycetidae</taxon>
        <taxon>Agaricales</taxon>
        <taxon>Marasmiineae</taxon>
        <taxon>Mycenaceae</taxon>
        <taxon>Mycena</taxon>
    </lineage>
</organism>
<gene>
    <name evidence="6" type="ORF">B0H16DRAFT_1412175</name>
</gene>
<dbReference type="SUPFAM" id="SSF144232">
    <property type="entry name" value="HIT/MYND zinc finger-like"/>
    <property type="match status" value="1"/>
</dbReference>
<sequence length="496" mass="55311">MQQEKLPPLPPFPAILSLACYHCFKDEVLPSRCSGCLRISYCSPECQKVDWKIHKPMCKALSAIEKSNPIAAAMLLSAVPSEPTTDVNVLNDISARQISSILDFCRRSVQRYWLGGVVLPMLTFRSKLTLLQEELVMFEPRCMVCTRTDQIIRMEAAMMGATIDNSRRLIPCPQCNLSFCCSTAHWKAARALHHGPCEDADYGHAGLSQCEINREMHAHIKFQATLVDKDGHFQRLKWAPPRVKAAWRSLAASSWEGQFEDEVRTFLRVPASFPLAPWIRAASDDLTMPMTILYGLEKLNDDNGWTRKQTLTIHIIGANPIEANGAMVFEEILHRLPEVKILKVVLCGPDVPRGSPAQKMFSPAMCRICTQRGSKHIQERASDTYHQFMANKGSEFEKPDLCIAFNSGASVVSLHTWPPTFKVLVERKIPTLFTAFSREEAEGEAALLRAAGATLHPDLGPAKNPWGSMKLRPAHMKLYGFSADSGWLAGGFSFTA</sequence>
<dbReference type="PANTHER" id="PTHR28069">
    <property type="entry name" value="GH20023P"/>
    <property type="match status" value="1"/>
</dbReference>
<comment type="caution">
    <text evidence="6">The sequence shown here is derived from an EMBL/GenBank/DDBJ whole genome shotgun (WGS) entry which is preliminary data.</text>
</comment>
<dbReference type="Pfam" id="PF20179">
    <property type="entry name" value="MSS51_C"/>
    <property type="match status" value="1"/>
</dbReference>
<dbReference type="PROSITE" id="PS50865">
    <property type="entry name" value="ZF_MYND_2"/>
    <property type="match status" value="1"/>
</dbReference>
<evidence type="ECO:0000259" key="5">
    <source>
        <dbReference type="PROSITE" id="PS50865"/>
    </source>
</evidence>
<accession>A0AAD7NNN5</accession>
<dbReference type="Gene3D" id="6.10.140.2220">
    <property type="match status" value="1"/>
</dbReference>
<evidence type="ECO:0000256" key="4">
    <source>
        <dbReference type="PROSITE-ProRule" id="PRU00134"/>
    </source>
</evidence>
<dbReference type="InterPro" id="IPR002893">
    <property type="entry name" value="Znf_MYND"/>
</dbReference>
<evidence type="ECO:0000313" key="7">
    <source>
        <dbReference type="Proteomes" id="UP001215598"/>
    </source>
</evidence>
<evidence type="ECO:0000256" key="1">
    <source>
        <dbReference type="ARBA" id="ARBA00022723"/>
    </source>
</evidence>
<dbReference type="PROSITE" id="PS01360">
    <property type="entry name" value="ZF_MYND_1"/>
    <property type="match status" value="1"/>
</dbReference>